<dbReference type="PANTHER" id="PTHR30429">
    <property type="entry name" value="D-METHIONINE-BINDING LIPOPROTEIN METQ"/>
    <property type="match status" value="1"/>
</dbReference>
<evidence type="ECO:0000256" key="6">
    <source>
        <dbReference type="PIRNR" id="PIRNR002854"/>
    </source>
</evidence>
<dbReference type="OrthoDB" id="9812878at2"/>
<keyword evidence="2" id="KW-0732">Signal</keyword>
<evidence type="ECO:0000313" key="8">
    <source>
        <dbReference type="Proteomes" id="UP000188324"/>
    </source>
</evidence>
<evidence type="ECO:0000256" key="4">
    <source>
        <dbReference type="ARBA" id="ARBA00023139"/>
    </source>
</evidence>
<keyword evidence="3" id="KW-0472">Membrane</keyword>
<dbReference type="Pfam" id="PF03180">
    <property type="entry name" value="Lipoprotein_9"/>
    <property type="match status" value="1"/>
</dbReference>
<sequence length="267" mass="28694">MRKILITLAASLAATLSLTACGADDSTLVVGASPLPHAKILEFVRDNLAEEAGIEIEIREFDDYVLPNEALASGDIDANYFQHLPYLENQMEEKGYEFAHGEGVHIEPLTLFSDRHATVEDIPDGGTVVITNDVSNQYRGLKLLESSGLLTNVPEGATVLTLTDAENPKGLQFEETMPEVVVQQLTDPAVDAAVINANFLLNAGLKADDALAVEAVEGNPYANVLVWEEGTDNAAIATLDELLHSAEVADFIKQEWPNGDVIPGNAE</sequence>
<dbReference type="AlphaFoldDB" id="A0A1Q2CBP1"/>
<dbReference type="GO" id="GO:0016020">
    <property type="term" value="C:membrane"/>
    <property type="evidence" value="ECO:0007669"/>
    <property type="project" value="UniProtKB-SubCell"/>
</dbReference>
<dbReference type="Gene3D" id="3.40.190.10">
    <property type="entry name" value="Periplasmic binding protein-like II"/>
    <property type="match status" value="2"/>
</dbReference>
<name>A0A1Q2CBP1_9ACTN</name>
<dbReference type="PROSITE" id="PS51257">
    <property type="entry name" value="PROKAR_LIPOPROTEIN"/>
    <property type="match status" value="1"/>
</dbReference>
<evidence type="ECO:0000313" key="7">
    <source>
        <dbReference type="EMBL" id="AQP43521.1"/>
    </source>
</evidence>
<comment type="similarity">
    <text evidence="6">Belongs to the nlpA lipoprotein family.</text>
</comment>
<organism evidence="7 8">
    <name type="scientific">Tessaracoccus flavus</name>
    <dbReference type="NCBI Taxonomy" id="1610493"/>
    <lineage>
        <taxon>Bacteria</taxon>
        <taxon>Bacillati</taxon>
        <taxon>Actinomycetota</taxon>
        <taxon>Actinomycetes</taxon>
        <taxon>Propionibacteriales</taxon>
        <taxon>Propionibacteriaceae</taxon>
        <taxon>Tessaracoccus</taxon>
    </lineage>
</organism>
<dbReference type="PIRSF" id="PIRSF002854">
    <property type="entry name" value="MetQ"/>
    <property type="match status" value="1"/>
</dbReference>
<keyword evidence="5 6" id="KW-0449">Lipoprotein</keyword>
<keyword evidence="8" id="KW-1185">Reference proteome</keyword>
<evidence type="ECO:0000256" key="1">
    <source>
        <dbReference type="ARBA" id="ARBA00004635"/>
    </source>
</evidence>
<dbReference type="SUPFAM" id="SSF53850">
    <property type="entry name" value="Periplasmic binding protein-like II"/>
    <property type="match status" value="1"/>
</dbReference>
<dbReference type="InterPro" id="IPR004872">
    <property type="entry name" value="Lipoprotein_NlpA"/>
</dbReference>
<evidence type="ECO:0000256" key="2">
    <source>
        <dbReference type="ARBA" id="ARBA00022729"/>
    </source>
</evidence>
<dbReference type="RefSeq" id="WP_077339557.1">
    <property type="nucleotide sequence ID" value="NZ_CP019605.1"/>
</dbReference>
<dbReference type="KEGG" id="tfl:RPIT_00715"/>
<dbReference type="Proteomes" id="UP000188324">
    <property type="component" value="Chromosome"/>
</dbReference>
<comment type="subcellular location">
    <subcellularLocation>
        <location evidence="1">Membrane</location>
        <topology evidence="1">Lipid-anchor</topology>
    </subcellularLocation>
</comment>
<dbReference type="EMBL" id="CP019605">
    <property type="protein sequence ID" value="AQP43521.1"/>
    <property type="molecule type" value="Genomic_DNA"/>
</dbReference>
<reference evidence="7 8" key="1">
    <citation type="journal article" date="2016" name="Int. J. Syst. Evol. Microbiol.">
        <title>Tessaracoccus flavus sp. nov., isolated from the drainage system of a lindane-producing factory.</title>
        <authorList>
            <person name="Kumari R."/>
            <person name="Singh P."/>
            <person name="Schumann P."/>
            <person name="Lal R."/>
        </authorList>
    </citation>
    <scope>NUCLEOTIDE SEQUENCE [LARGE SCALE GENOMIC DNA]</scope>
    <source>
        <strain evidence="7 8">RP1T</strain>
    </source>
</reference>
<keyword evidence="4" id="KW-0564">Palmitate</keyword>
<protein>
    <recommendedName>
        <fullName evidence="6">Lipoprotein</fullName>
    </recommendedName>
</protein>
<dbReference type="STRING" id="1610493.RPIT_00715"/>
<dbReference type="PANTHER" id="PTHR30429:SF0">
    <property type="entry name" value="METHIONINE-BINDING LIPOPROTEIN METQ"/>
    <property type="match status" value="1"/>
</dbReference>
<accession>A0A1Q2CBP1</accession>
<evidence type="ECO:0000256" key="3">
    <source>
        <dbReference type="ARBA" id="ARBA00023136"/>
    </source>
</evidence>
<evidence type="ECO:0000256" key="5">
    <source>
        <dbReference type="ARBA" id="ARBA00023288"/>
    </source>
</evidence>
<gene>
    <name evidence="7" type="ORF">RPIT_00715</name>
</gene>
<proteinExistence type="inferred from homology"/>